<gene>
    <name evidence="2" type="ORF">SAMN04488597_10281</name>
</gene>
<dbReference type="RefSeq" id="WP_149796599.1">
    <property type="nucleotide sequence ID" value="NZ_FMYT01000002.1"/>
</dbReference>
<accession>A0A1G6ITH2</accession>
<evidence type="ECO:0000313" key="3">
    <source>
        <dbReference type="Proteomes" id="UP000324896"/>
    </source>
</evidence>
<evidence type="ECO:0000259" key="1">
    <source>
        <dbReference type="PROSITE" id="PS51782"/>
    </source>
</evidence>
<feature type="domain" description="LysM" evidence="1">
    <location>
        <begin position="37"/>
        <end position="85"/>
    </location>
</feature>
<dbReference type="Gene3D" id="3.10.350.10">
    <property type="entry name" value="LysM domain"/>
    <property type="match status" value="1"/>
</dbReference>
<dbReference type="Pfam" id="PF01476">
    <property type="entry name" value="LysM"/>
    <property type="match status" value="1"/>
</dbReference>
<dbReference type="InterPro" id="IPR018392">
    <property type="entry name" value="LysM"/>
</dbReference>
<dbReference type="CDD" id="cd00118">
    <property type="entry name" value="LysM"/>
    <property type="match status" value="1"/>
</dbReference>
<reference evidence="2 3" key="1">
    <citation type="submission" date="2016-10" db="EMBL/GenBank/DDBJ databases">
        <authorList>
            <person name="Varghese N."/>
            <person name="Submissions S."/>
        </authorList>
    </citation>
    <scope>NUCLEOTIDE SEQUENCE [LARGE SCALE GENOMIC DNA]</scope>
    <source>
        <strain evidence="2 3">WG10</strain>
    </source>
</reference>
<dbReference type="SUPFAM" id="SSF54106">
    <property type="entry name" value="LysM domain"/>
    <property type="match status" value="1"/>
</dbReference>
<evidence type="ECO:0000313" key="2">
    <source>
        <dbReference type="EMBL" id="SDC09789.1"/>
    </source>
</evidence>
<name>A0A1G6ITH2_9FIRM</name>
<dbReference type="AlphaFoldDB" id="A0A1G6ITH2"/>
<dbReference type="InterPro" id="IPR036779">
    <property type="entry name" value="LysM_dom_sf"/>
</dbReference>
<dbReference type="SMART" id="SM00257">
    <property type="entry name" value="LysM"/>
    <property type="match status" value="1"/>
</dbReference>
<sequence length="88" mass="10191">MSKLLELVLICLVLVIILSILKQPGLEDFVQLHEWEQIYTVEQGDTLWNIAADIESEFDIRLVIAAIKEVNKIESLIYEDQRIILPKN</sequence>
<protein>
    <submittedName>
        <fullName evidence="2">LysM domain-containing protein</fullName>
    </submittedName>
</protein>
<organism evidence="2 3">
    <name type="scientific">Halanaerobium congolense</name>
    <dbReference type="NCBI Taxonomy" id="54121"/>
    <lineage>
        <taxon>Bacteria</taxon>
        <taxon>Bacillati</taxon>
        <taxon>Bacillota</taxon>
        <taxon>Clostridia</taxon>
        <taxon>Halanaerobiales</taxon>
        <taxon>Halanaerobiaceae</taxon>
        <taxon>Halanaerobium</taxon>
    </lineage>
</organism>
<dbReference type="PROSITE" id="PS51782">
    <property type="entry name" value="LYSM"/>
    <property type="match status" value="1"/>
</dbReference>
<proteinExistence type="predicted"/>
<dbReference type="EMBL" id="FMYT01000002">
    <property type="protein sequence ID" value="SDC09789.1"/>
    <property type="molecule type" value="Genomic_DNA"/>
</dbReference>
<dbReference type="Proteomes" id="UP000324896">
    <property type="component" value="Unassembled WGS sequence"/>
</dbReference>